<feature type="non-terminal residue" evidence="4">
    <location>
        <position position="1"/>
    </location>
</feature>
<dbReference type="GO" id="GO:0004407">
    <property type="term" value="F:histone deacetylase activity"/>
    <property type="evidence" value="ECO:0007669"/>
    <property type="project" value="TreeGrafter"/>
</dbReference>
<organism evidence="4 5">
    <name type="scientific">Eragrostis curvula</name>
    <name type="common">weeping love grass</name>
    <dbReference type="NCBI Taxonomy" id="38414"/>
    <lineage>
        <taxon>Eukaryota</taxon>
        <taxon>Viridiplantae</taxon>
        <taxon>Streptophyta</taxon>
        <taxon>Embryophyta</taxon>
        <taxon>Tracheophyta</taxon>
        <taxon>Spermatophyta</taxon>
        <taxon>Magnoliopsida</taxon>
        <taxon>Liliopsida</taxon>
        <taxon>Poales</taxon>
        <taxon>Poaceae</taxon>
        <taxon>PACMAD clade</taxon>
        <taxon>Chloridoideae</taxon>
        <taxon>Eragrostideae</taxon>
        <taxon>Eragrostidinae</taxon>
        <taxon>Eragrostis</taxon>
    </lineage>
</organism>
<feature type="domain" description="Histone deacetylase" evidence="3">
    <location>
        <begin position="288"/>
        <end position="583"/>
    </location>
</feature>
<comment type="caution">
    <text evidence="4">The sequence shown here is derived from an EMBL/GenBank/DDBJ whole genome shotgun (WGS) entry which is preliminary data.</text>
</comment>
<evidence type="ECO:0000313" key="4">
    <source>
        <dbReference type="EMBL" id="TVU01240.1"/>
    </source>
</evidence>
<accession>A0A5J9SQI0</accession>
<dbReference type="SUPFAM" id="SSF52768">
    <property type="entry name" value="Arginase/deacetylase"/>
    <property type="match status" value="1"/>
</dbReference>
<gene>
    <name evidence="4" type="ORF">EJB05_53278</name>
</gene>
<dbReference type="InterPro" id="IPR023801">
    <property type="entry name" value="His_deacetylse_dom"/>
</dbReference>
<dbReference type="AlphaFoldDB" id="A0A5J9SQI0"/>
<reference evidence="4 5" key="1">
    <citation type="journal article" date="2019" name="Sci. Rep.">
        <title>A high-quality genome of Eragrostis curvula grass provides insights into Poaceae evolution and supports new strategies to enhance forage quality.</title>
        <authorList>
            <person name="Carballo J."/>
            <person name="Santos B.A.C.M."/>
            <person name="Zappacosta D."/>
            <person name="Garbus I."/>
            <person name="Selva J.P."/>
            <person name="Gallo C.A."/>
            <person name="Diaz A."/>
            <person name="Albertini E."/>
            <person name="Caccamo M."/>
            <person name="Echenique V."/>
        </authorList>
    </citation>
    <scope>NUCLEOTIDE SEQUENCE [LARGE SCALE GENOMIC DNA]</scope>
    <source>
        <strain evidence="5">cv. Victoria</strain>
        <tissue evidence="4">Leaf</tissue>
    </source>
</reference>
<dbReference type="InterPro" id="IPR037138">
    <property type="entry name" value="His_deacetylse_dom_sf"/>
</dbReference>
<sequence length="641" mass="69798">MAAARGVSVRRAGGVKRGKQVGKAKWERKTQKEALEEVSTETVDWLQKEMNIWTQLQEIEAKDQERPHFIYVGPDNPINNEHKLALCLSEIYNKLRWAGTKTVGALLNLPPSALTGPRDAVAQGSDPVAAPRHGAEAAEPVPEASSHRAALSSSTGLPPSARADALPTAPTSSPGLPPSAPAGARGAVVQGSDAVAASHGAGFATSSGPKPKMEMKIEKIFAKHDKIKSEKIAKAKDDFARALLIIDNEHSSKLMAAVNEAVTAPDVAVIYNDKMMDHFAPENHEAREVPERVSAIVNKLRDLGILDRCKVVQARQATSEELKLAHSSSHVKELMTLSSTLEADVKAATFQDNEDMFFSKGTTDAVLFAAGAAIEACDLVVHGPFLYSFAIVRPPGHHACWEGPPFGFCFANNISIAAQHALTTYQKERVLIIDWDIHHGDGTQKIFYNDKRVLFFSVHRFEPDFFPVSKDGDGGLDFVGGGSARGYNMNVCWSHGGIRDPDYVAVWDYVLLPLIAEFKPELILLSAGFDAALGDELGGCEVSANCYAHLLQKLMAYPIVMVLEGGYDVTAIGDATAACIRTLLGDQCANLNNRILPFDTTWEMIKETRTKFSPFWRTFEAEIPHSVTSKCKKFRGKVWVT</sequence>
<comment type="cofactor">
    <cofactor evidence="1">
        <name>Zn(2+)</name>
        <dbReference type="ChEBI" id="CHEBI:29105"/>
    </cofactor>
</comment>
<dbReference type="Gene3D" id="3.40.800.20">
    <property type="entry name" value="Histone deacetylase domain"/>
    <property type="match status" value="1"/>
</dbReference>
<dbReference type="PANTHER" id="PTHR10625">
    <property type="entry name" value="HISTONE DEACETYLASE HDAC1-RELATED"/>
    <property type="match status" value="1"/>
</dbReference>
<dbReference type="OrthoDB" id="424012at2759"/>
<evidence type="ECO:0000256" key="2">
    <source>
        <dbReference type="SAM" id="MobiDB-lite"/>
    </source>
</evidence>
<evidence type="ECO:0000256" key="1">
    <source>
        <dbReference type="ARBA" id="ARBA00001947"/>
    </source>
</evidence>
<name>A0A5J9SQI0_9POAL</name>
<dbReference type="GO" id="GO:0040029">
    <property type="term" value="P:epigenetic regulation of gene expression"/>
    <property type="evidence" value="ECO:0007669"/>
    <property type="project" value="TreeGrafter"/>
</dbReference>
<dbReference type="Pfam" id="PF00850">
    <property type="entry name" value="Hist_deacetyl"/>
    <property type="match status" value="1"/>
</dbReference>
<evidence type="ECO:0000259" key="3">
    <source>
        <dbReference type="Pfam" id="PF00850"/>
    </source>
</evidence>
<feature type="region of interest" description="Disordered" evidence="2">
    <location>
        <begin position="110"/>
        <end position="191"/>
    </location>
</feature>
<dbReference type="Proteomes" id="UP000324897">
    <property type="component" value="Unassembled WGS sequence"/>
</dbReference>
<dbReference type="GO" id="GO:0005737">
    <property type="term" value="C:cytoplasm"/>
    <property type="evidence" value="ECO:0007669"/>
    <property type="project" value="TreeGrafter"/>
</dbReference>
<dbReference type="PRINTS" id="PR01270">
    <property type="entry name" value="HDASUPER"/>
</dbReference>
<proteinExistence type="predicted"/>
<dbReference type="InterPro" id="IPR000286">
    <property type="entry name" value="HDACs"/>
</dbReference>
<feature type="compositionally biased region" description="Basic residues" evidence="2">
    <location>
        <begin position="13"/>
        <end position="22"/>
    </location>
</feature>
<evidence type="ECO:0000313" key="5">
    <source>
        <dbReference type="Proteomes" id="UP000324897"/>
    </source>
</evidence>
<dbReference type="InterPro" id="IPR023696">
    <property type="entry name" value="Ureohydrolase_dom_sf"/>
</dbReference>
<dbReference type="EMBL" id="RWGY01000469">
    <property type="protein sequence ID" value="TVU01240.1"/>
    <property type="molecule type" value="Genomic_DNA"/>
</dbReference>
<protein>
    <recommendedName>
        <fullName evidence="3">Histone deacetylase domain-containing protein</fullName>
    </recommendedName>
</protein>
<dbReference type="PANTHER" id="PTHR10625:SF25">
    <property type="entry name" value="HISTONE DEACETYLASE 18-RELATED"/>
    <property type="match status" value="1"/>
</dbReference>
<feature type="compositionally biased region" description="Low complexity" evidence="2">
    <location>
        <begin position="1"/>
        <end position="12"/>
    </location>
</feature>
<feature type="region of interest" description="Disordered" evidence="2">
    <location>
        <begin position="1"/>
        <end position="32"/>
    </location>
</feature>
<dbReference type="GO" id="GO:0000118">
    <property type="term" value="C:histone deacetylase complex"/>
    <property type="evidence" value="ECO:0007669"/>
    <property type="project" value="TreeGrafter"/>
</dbReference>
<keyword evidence="5" id="KW-1185">Reference proteome</keyword>
<dbReference type="Gramene" id="TVU01240">
    <property type="protein sequence ID" value="TVU01240"/>
    <property type="gene ID" value="EJB05_53278"/>
</dbReference>